<evidence type="ECO:0000256" key="1">
    <source>
        <dbReference type="SAM" id="Phobius"/>
    </source>
</evidence>
<keyword evidence="1" id="KW-0472">Membrane</keyword>
<gene>
    <name evidence="2" type="ORF">K435DRAFT_778828</name>
</gene>
<sequence>MEPLPFTGFSSHRLFFFSFLTSPISTSNVCLYLLHLVTKRWVVGLRPVNTFHIAPRSKLPTLFT</sequence>
<evidence type="ECO:0000313" key="2">
    <source>
        <dbReference type="EMBL" id="THU95900.1"/>
    </source>
</evidence>
<protein>
    <submittedName>
        <fullName evidence="2">Uncharacterized protein</fullName>
    </submittedName>
</protein>
<accession>A0A4S8M1V0</accession>
<dbReference type="Proteomes" id="UP000297245">
    <property type="component" value="Unassembled WGS sequence"/>
</dbReference>
<dbReference type="AlphaFoldDB" id="A0A4S8M1V0"/>
<feature type="transmembrane region" description="Helical" evidence="1">
    <location>
        <begin position="14"/>
        <end position="37"/>
    </location>
</feature>
<organism evidence="2 3">
    <name type="scientific">Dendrothele bispora (strain CBS 962.96)</name>
    <dbReference type="NCBI Taxonomy" id="1314807"/>
    <lineage>
        <taxon>Eukaryota</taxon>
        <taxon>Fungi</taxon>
        <taxon>Dikarya</taxon>
        <taxon>Basidiomycota</taxon>
        <taxon>Agaricomycotina</taxon>
        <taxon>Agaricomycetes</taxon>
        <taxon>Agaricomycetidae</taxon>
        <taxon>Agaricales</taxon>
        <taxon>Agaricales incertae sedis</taxon>
        <taxon>Dendrothele</taxon>
    </lineage>
</organism>
<reference evidence="2 3" key="1">
    <citation type="journal article" date="2019" name="Nat. Ecol. Evol.">
        <title>Megaphylogeny resolves global patterns of mushroom evolution.</title>
        <authorList>
            <person name="Varga T."/>
            <person name="Krizsan K."/>
            <person name="Foldi C."/>
            <person name="Dima B."/>
            <person name="Sanchez-Garcia M."/>
            <person name="Sanchez-Ramirez S."/>
            <person name="Szollosi G.J."/>
            <person name="Szarkandi J.G."/>
            <person name="Papp V."/>
            <person name="Albert L."/>
            <person name="Andreopoulos W."/>
            <person name="Angelini C."/>
            <person name="Antonin V."/>
            <person name="Barry K.W."/>
            <person name="Bougher N.L."/>
            <person name="Buchanan P."/>
            <person name="Buyck B."/>
            <person name="Bense V."/>
            <person name="Catcheside P."/>
            <person name="Chovatia M."/>
            <person name="Cooper J."/>
            <person name="Damon W."/>
            <person name="Desjardin D."/>
            <person name="Finy P."/>
            <person name="Geml J."/>
            <person name="Haridas S."/>
            <person name="Hughes K."/>
            <person name="Justo A."/>
            <person name="Karasinski D."/>
            <person name="Kautmanova I."/>
            <person name="Kiss B."/>
            <person name="Kocsube S."/>
            <person name="Kotiranta H."/>
            <person name="LaButti K.M."/>
            <person name="Lechner B.E."/>
            <person name="Liimatainen K."/>
            <person name="Lipzen A."/>
            <person name="Lukacs Z."/>
            <person name="Mihaltcheva S."/>
            <person name="Morgado L.N."/>
            <person name="Niskanen T."/>
            <person name="Noordeloos M.E."/>
            <person name="Ohm R.A."/>
            <person name="Ortiz-Santana B."/>
            <person name="Ovrebo C."/>
            <person name="Racz N."/>
            <person name="Riley R."/>
            <person name="Savchenko A."/>
            <person name="Shiryaev A."/>
            <person name="Soop K."/>
            <person name="Spirin V."/>
            <person name="Szebenyi C."/>
            <person name="Tomsovsky M."/>
            <person name="Tulloss R.E."/>
            <person name="Uehling J."/>
            <person name="Grigoriev I.V."/>
            <person name="Vagvolgyi C."/>
            <person name="Papp T."/>
            <person name="Martin F.M."/>
            <person name="Miettinen O."/>
            <person name="Hibbett D.S."/>
            <person name="Nagy L.G."/>
        </authorList>
    </citation>
    <scope>NUCLEOTIDE SEQUENCE [LARGE SCALE GENOMIC DNA]</scope>
    <source>
        <strain evidence="2 3">CBS 962.96</strain>
    </source>
</reference>
<keyword evidence="3" id="KW-1185">Reference proteome</keyword>
<dbReference type="EMBL" id="ML179189">
    <property type="protein sequence ID" value="THU95900.1"/>
    <property type="molecule type" value="Genomic_DNA"/>
</dbReference>
<keyword evidence="1" id="KW-0812">Transmembrane</keyword>
<name>A0A4S8M1V0_DENBC</name>
<keyword evidence="1" id="KW-1133">Transmembrane helix</keyword>
<proteinExistence type="predicted"/>
<evidence type="ECO:0000313" key="3">
    <source>
        <dbReference type="Proteomes" id="UP000297245"/>
    </source>
</evidence>